<dbReference type="InterPro" id="IPR000073">
    <property type="entry name" value="AB_hydrolase_1"/>
</dbReference>
<dbReference type="Pfam" id="PF00561">
    <property type="entry name" value="Abhydrolase_1"/>
    <property type="match status" value="1"/>
</dbReference>
<keyword evidence="3" id="KW-0472">Membrane</keyword>
<protein>
    <recommendedName>
        <fullName evidence="8">AB hydrolase-1 domain-containing protein</fullName>
    </recommendedName>
</protein>
<evidence type="ECO:0008006" key="8">
    <source>
        <dbReference type="Google" id="ProtNLM"/>
    </source>
</evidence>
<accession>A0A8H6TL86</accession>
<dbReference type="PANTHER" id="PTHR43248:SF25">
    <property type="entry name" value="AB HYDROLASE-1 DOMAIN-CONTAINING PROTEIN-RELATED"/>
    <property type="match status" value="1"/>
</dbReference>
<dbReference type="Proteomes" id="UP000613580">
    <property type="component" value="Unassembled WGS sequence"/>
</dbReference>
<keyword evidence="7" id="KW-1185">Reference proteome</keyword>
<feature type="domain" description="AB hydrolase-1" evidence="4">
    <location>
        <begin position="140"/>
        <end position="295"/>
    </location>
</feature>
<evidence type="ECO:0000256" key="2">
    <source>
        <dbReference type="ARBA" id="ARBA00022801"/>
    </source>
</evidence>
<keyword evidence="3" id="KW-1133">Transmembrane helix</keyword>
<feature type="transmembrane region" description="Helical" evidence="3">
    <location>
        <begin position="42"/>
        <end position="58"/>
    </location>
</feature>
<reference evidence="6" key="1">
    <citation type="submission" date="2020-05" db="EMBL/GenBank/DDBJ databases">
        <title>Mycena genomes resolve the evolution of fungal bioluminescence.</title>
        <authorList>
            <person name="Tsai I.J."/>
        </authorList>
    </citation>
    <scope>NUCLEOTIDE SEQUENCE</scope>
    <source>
        <strain evidence="6">110903Hualien_Pintung</strain>
    </source>
</reference>
<dbReference type="PANTHER" id="PTHR43248">
    <property type="entry name" value="2-SUCCINYL-6-HYDROXY-2,4-CYCLOHEXADIENE-1-CARBOXYLATE SYNTHASE"/>
    <property type="match status" value="1"/>
</dbReference>
<evidence type="ECO:0000259" key="5">
    <source>
        <dbReference type="Pfam" id="PF08386"/>
    </source>
</evidence>
<comment type="caution">
    <text evidence="6">The sequence shown here is derived from an EMBL/GenBank/DDBJ whole genome shotgun (WGS) entry which is preliminary data.</text>
</comment>
<evidence type="ECO:0000313" key="6">
    <source>
        <dbReference type="EMBL" id="KAF7320923.1"/>
    </source>
</evidence>
<evidence type="ECO:0000256" key="3">
    <source>
        <dbReference type="SAM" id="Phobius"/>
    </source>
</evidence>
<name>A0A8H6TL86_MYCCL</name>
<dbReference type="SUPFAM" id="SSF53474">
    <property type="entry name" value="alpha/beta-Hydrolases"/>
    <property type="match status" value="1"/>
</dbReference>
<dbReference type="GO" id="GO:0016787">
    <property type="term" value="F:hydrolase activity"/>
    <property type="evidence" value="ECO:0007669"/>
    <property type="project" value="UniProtKB-KW"/>
</dbReference>
<dbReference type="AlphaFoldDB" id="A0A8H6TL86"/>
<dbReference type="OrthoDB" id="425534at2759"/>
<dbReference type="Gene3D" id="3.40.50.1820">
    <property type="entry name" value="alpha/beta hydrolase"/>
    <property type="match status" value="1"/>
</dbReference>
<dbReference type="Pfam" id="PF08386">
    <property type="entry name" value="Abhydrolase_4"/>
    <property type="match status" value="1"/>
</dbReference>
<feature type="domain" description="Peptidase S33 tripeptidyl aminopeptidase-like C-terminal" evidence="5">
    <location>
        <begin position="502"/>
        <end position="608"/>
    </location>
</feature>
<proteinExistence type="inferred from homology"/>
<comment type="similarity">
    <text evidence="1">Belongs to the peptidase S33 family.</text>
</comment>
<keyword evidence="3" id="KW-0812">Transmembrane</keyword>
<evidence type="ECO:0000313" key="7">
    <source>
        <dbReference type="Proteomes" id="UP000613580"/>
    </source>
</evidence>
<dbReference type="InterPro" id="IPR013595">
    <property type="entry name" value="Pept_S33_TAP-like_C"/>
</dbReference>
<evidence type="ECO:0000256" key="1">
    <source>
        <dbReference type="ARBA" id="ARBA00010088"/>
    </source>
</evidence>
<dbReference type="InterPro" id="IPR029058">
    <property type="entry name" value="AB_hydrolase_fold"/>
</dbReference>
<dbReference type="EMBL" id="JACAZE010000002">
    <property type="protein sequence ID" value="KAF7320923.1"/>
    <property type="molecule type" value="Genomic_DNA"/>
</dbReference>
<gene>
    <name evidence="6" type="ORF">HMN09_00179000</name>
</gene>
<evidence type="ECO:0000259" key="4">
    <source>
        <dbReference type="Pfam" id="PF00561"/>
    </source>
</evidence>
<sequence>MFPRCDDRVIYTAACSLRPRPMFPVEKRVAVVPARPRERRPLFLTVIAFILVSAWFAPRIRIPLPRRLVHVHVQVLDRPQSSITWTACPDNSTFYCAFFPVPLDYDTPDDSDGDRTVLAMRMFPATVPSEDRLGSIFTNPGGPGGSGHANLLRTGPLLSEIFEGRYDILSWDPRGVNLTTPRVSCFPTDLHRQLDELSGENNLDFNPSPRAVLKQTLHRAAARADLFTALCRDAVGDKVLRSVTTPNVARDLEEMRSALGEGGLKYWGFSYGTTLGATYVAMFPEQAERVILDGVVYAPEQYTSVYDHGMSAGTSTNGVFAGFVKYCGIAGPGRCALATNSSEDTSTAISTRIWGLYEKLAAAPLPVPTPRSGFPALLTREHVIDAVFSALYRPKSWAALAEALADAEKGDGARLAELAGVAGAGRDWADLRRNQTDAERAEEAGWTELVSALGAGTGAVVGLGLGPSEAGEAVSCGDAPSVPMGNETEWLEWLADLTEANPLNGPSWFAKIIRCSPWDRIQPTPARYLGDWKQKPKNPVVFISNSFDPITPIASGRRMVDLFGEEHARLLTNDGYGHCSTNHPSTCIAKALRAWVTDGVLFERGTVCQPDQDVDLMFPVPKEEEPRLEGLAHTMRLLADADVGTRW</sequence>
<dbReference type="InterPro" id="IPR051601">
    <property type="entry name" value="Serine_prot/Carboxylest_S33"/>
</dbReference>
<organism evidence="6 7">
    <name type="scientific">Mycena chlorophos</name>
    <name type="common">Agaric fungus</name>
    <name type="synonym">Agaricus chlorophos</name>
    <dbReference type="NCBI Taxonomy" id="658473"/>
    <lineage>
        <taxon>Eukaryota</taxon>
        <taxon>Fungi</taxon>
        <taxon>Dikarya</taxon>
        <taxon>Basidiomycota</taxon>
        <taxon>Agaricomycotina</taxon>
        <taxon>Agaricomycetes</taxon>
        <taxon>Agaricomycetidae</taxon>
        <taxon>Agaricales</taxon>
        <taxon>Marasmiineae</taxon>
        <taxon>Mycenaceae</taxon>
        <taxon>Mycena</taxon>
    </lineage>
</organism>
<keyword evidence="2" id="KW-0378">Hydrolase</keyword>